<dbReference type="Proteomes" id="UP000050761">
    <property type="component" value="Unassembled WGS sequence"/>
</dbReference>
<name>A0A183F3G2_HELPZ</name>
<gene>
    <name evidence="1" type="ORF">HPBE_LOCUS705</name>
</gene>
<dbReference type="WBParaSite" id="HPBE_0000070401-mRNA-1">
    <property type="protein sequence ID" value="HPBE_0000070401-mRNA-1"/>
    <property type="gene ID" value="HPBE_0000070401"/>
</dbReference>
<dbReference type="EMBL" id="UZAH01000568">
    <property type="protein sequence ID" value="VDO19087.1"/>
    <property type="molecule type" value="Genomic_DNA"/>
</dbReference>
<keyword evidence="2" id="KW-1185">Reference proteome</keyword>
<sequence>MRPLVFRVEEVLSFTEHRIEALLNLLDDVLGASQVNGTTVEDSNGNDIPTNELIERVLLCAEFLSKLHDRVTKTSDIAFYLKRRTMDVKRYKEEAQMECMRKR</sequence>
<evidence type="ECO:0000313" key="1">
    <source>
        <dbReference type="EMBL" id="VDO19087.1"/>
    </source>
</evidence>
<accession>A0A3P7U9J4</accession>
<protein>
    <submittedName>
        <fullName evidence="3">MitMem_reg domain-containing protein</fullName>
    </submittedName>
</protein>
<organism evidence="2 3">
    <name type="scientific">Heligmosomoides polygyrus</name>
    <name type="common">Parasitic roundworm</name>
    <dbReference type="NCBI Taxonomy" id="6339"/>
    <lineage>
        <taxon>Eukaryota</taxon>
        <taxon>Metazoa</taxon>
        <taxon>Ecdysozoa</taxon>
        <taxon>Nematoda</taxon>
        <taxon>Chromadorea</taxon>
        <taxon>Rhabditida</taxon>
        <taxon>Rhabditina</taxon>
        <taxon>Rhabditomorpha</taxon>
        <taxon>Strongyloidea</taxon>
        <taxon>Heligmosomidae</taxon>
        <taxon>Heligmosomoides</taxon>
    </lineage>
</organism>
<dbReference type="AlphaFoldDB" id="A0A183F3G2"/>
<evidence type="ECO:0000313" key="2">
    <source>
        <dbReference type="Proteomes" id="UP000050761"/>
    </source>
</evidence>
<proteinExistence type="predicted"/>
<reference evidence="3" key="2">
    <citation type="submission" date="2019-09" db="UniProtKB">
        <authorList>
            <consortium name="WormBaseParasite"/>
        </authorList>
    </citation>
    <scope>IDENTIFICATION</scope>
</reference>
<evidence type="ECO:0000313" key="3">
    <source>
        <dbReference type="WBParaSite" id="HPBE_0000070401-mRNA-1"/>
    </source>
</evidence>
<reference evidence="1 2" key="1">
    <citation type="submission" date="2018-11" db="EMBL/GenBank/DDBJ databases">
        <authorList>
            <consortium name="Pathogen Informatics"/>
        </authorList>
    </citation>
    <scope>NUCLEOTIDE SEQUENCE [LARGE SCALE GENOMIC DNA]</scope>
</reference>
<accession>A0A183F3G2</accession>